<sequence>MILKLCFFYKLNCREIKQETFMPLSVFSKISATLPLKEPGIMDLEDSLFDKKGISVSMLRLDNIHPVVSGNKLFKLVYFLKDAIESGHKTVITFGGAYSNHLAATAFACESLQLKSVGIVRGEPAKNLSHTLQFCLEHGMGLELISRSNYKNVDENYLKEIKETFGEHILIPEGGFSEKGKRGASLINEYFDGKHFTHVALPVGTATTMAGIIDVNKTDSKILGFGILKGMNDLQKRFRLLKVAPKKDFVLINDYHFGGYAKKSKELISFMNDFFDKHLIPLDFVYTAKMMFGMYDLTGKNFFERGSKILCIHTGGLQGNKSLGENVLHYD</sequence>
<organism evidence="7 8">
    <name type="scientific">Hanamia caeni</name>
    <dbReference type="NCBI Taxonomy" id="2294116"/>
    <lineage>
        <taxon>Bacteria</taxon>
        <taxon>Pseudomonadati</taxon>
        <taxon>Bacteroidota</taxon>
        <taxon>Chitinophagia</taxon>
        <taxon>Chitinophagales</taxon>
        <taxon>Chitinophagaceae</taxon>
        <taxon>Hanamia</taxon>
    </lineage>
</organism>
<keyword evidence="3 5" id="KW-0663">Pyridoxal phosphate</keyword>
<dbReference type="GO" id="GO:0019148">
    <property type="term" value="F:D-cysteine desulfhydrase activity"/>
    <property type="evidence" value="ECO:0007669"/>
    <property type="project" value="TreeGrafter"/>
</dbReference>
<evidence type="ECO:0000256" key="5">
    <source>
        <dbReference type="PIRSR" id="PIRSR006278-2"/>
    </source>
</evidence>
<comment type="cofactor">
    <cofactor evidence="1">
        <name>pyridoxal 5'-phosphate</name>
        <dbReference type="ChEBI" id="CHEBI:597326"/>
    </cofactor>
</comment>
<evidence type="ECO:0000256" key="3">
    <source>
        <dbReference type="ARBA" id="ARBA00022898"/>
    </source>
</evidence>
<dbReference type="PIRSF" id="PIRSF006278">
    <property type="entry name" value="ACCD_DCysDesulf"/>
    <property type="match status" value="1"/>
</dbReference>
<dbReference type="PANTHER" id="PTHR43780">
    <property type="entry name" value="1-AMINOCYCLOPROPANE-1-CARBOXYLATE DEAMINASE-RELATED"/>
    <property type="match status" value="1"/>
</dbReference>
<feature type="active site" description="Nucleophile" evidence="4">
    <location>
        <position position="99"/>
    </location>
</feature>
<dbReference type="InterPro" id="IPR036052">
    <property type="entry name" value="TrpB-like_PALP_sf"/>
</dbReference>
<keyword evidence="8" id="KW-1185">Reference proteome</keyword>
<feature type="modified residue" description="N6-(pyridoxal phosphate)lysine" evidence="5">
    <location>
        <position position="72"/>
    </location>
</feature>
<dbReference type="Pfam" id="PF00291">
    <property type="entry name" value="PALP"/>
    <property type="match status" value="1"/>
</dbReference>
<evidence type="ECO:0000259" key="6">
    <source>
        <dbReference type="Pfam" id="PF00291"/>
    </source>
</evidence>
<evidence type="ECO:0000256" key="4">
    <source>
        <dbReference type="PIRSR" id="PIRSR006278-1"/>
    </source>
</evidence>
<proteinExistence type="inferred from homology"/>
<evidence type="ECO:0000256" key="1">
    <source>
        <dbReference type="ARBA" id="ARBA00001933"/>
    </source>
</evidence>
<dbReference type="InterPro" id="IPR027278">
    <property type="entry name" value="ACCD_DCysDesulf"/>
</dbReference>
<feature type="domain" description="Tryptophan synthase beta chain-like PALP" evidence="6">
    <location>
        <begin position="58"/>
        <end position="315"/>
    </location>
</feature>
<reference evidence="7 8" key="1">
    <citation type="submission" date="2018-11" db="EMBL/GenBank/DDBJ databases">
        <title>Draft genome sequence of Ferruginibacter sp. BO-59.</title>
        <authorList>
            <person name="Im W.T."/>
        </authorList>
    </citation>
    <scope>NUCLEOTIDE SEQUENCE [LARGE SCALE GENOMIC DNA]</scope>
    <source>
        <strain evidence="7 8">BO-59</strain>
    </source>
</reference>
<protein>
    <submittedName>
        <fullName evidence="7">Pyridoxal-phosphate dependent enzyme</fullName>
    </submittedName>
</protein>
<comment type="similarity">
    <text evidence="2">Belongs to the ACC deaminase/D-cysteine desulfhydrase family.</text>
</comment>
<evidence type="ECO:0000313" key="8">
    <source>
        <dbReference type="Proteomes" id="UP000267223"/>
    </source>
</evidence>
<name>A0A3M9NRH9_9BACT</name>
<gene>
    <name evidence="7" type="ORF">EFY79_00300</name>
</gene>
<dbReference type="SUPFAM" id="SSF53686">
    <property type="entry name" value="Tryptophan synthase beta subunit-like PLP-dependent enzymes"/>
    <property type="match status" value="1"/>
</dbReference>
<dbReference type="InterPro" id="IPR001926">
    <property type="entry name" value="TrpB-like_PALP"/>
</dbReference>
<evidence type="ECO:0000256" key="2">
    <source>
        <dbReference type="ARBA" id="ARBA00008639"/>
    </source>
</evidence>
<dbReference type="Gene3D" id="3.40.50.1100">
    <property type="match status" value="2"/>
</dbReference>
<dbReference type="Proteomes" id="UP000267223">
    <property type="component" value="Unassembled WGS sequence"/>
</dbReference>
<accession>A0A3M9NRH9</accession>
<evidence type="ECO:0000313" key="7">
    <source>
        <dbReference type="EMBL" id="RNI39783.1"/>
    </source>
</evidence>
<dbReference type="PANTHER" id="PTHR43780:SF2">
    <property type="entry name" value="1-AMINOCYCLOPROPANE-1-CARBOXYLATE DEAMINASE-RELATED"/>
    <property type="match status" value="1"/>
</dbReference>
<comment type="caution">
    <text evidence="7">The sequence shown here is derived from an EMBL/GenBank/DDBJ whole genome shotgun (WGS) entry which is preliminary data.</text>
</comment>
<dbReference type="EMBL" id="RJJR01000001">
    <property type="protein sequence ID" value="RNI39783.1"/>
    <property type="molecule type" value="Genomic_DNA"/>
</dbReference>
<dbReference type="AlphaFoldDB" id="A0A3M9NRH9"/>